<dbReference type="InterPro" id="IPR043145">
    <property type="entry name" value="Znf_ZZ_sf"/>
</dbReference>
<dbReference type="AlphaFoldDB" id="A0AAV8WYA2"/>
<protein>
    <recommendedName>
        <fullName evidence="7">ZZ-type domain-containing protein</fullName>
    </recommendedName>
</protein>
<dbReference type="InterPro" id="IPR037830">
    <property type="entry name" value="ZZZ3"/>
</dbReference>
<sequence>MTNNSNSLFTYDENDLFYFETDHLALKGNKDYCEVLKTLVILSAQREKAIKLPNINFKKFDVNVPEEDLKVIYSDSVSNKPEEDGVQIKQTSSNSKVWTPEEQKRLEELLVTYPPEPVEMRRFQKIARALGNRTVQQVTSRVQKYFLKLYKAGLPIPGRIPKSGEKYKKSVLHKHQRHNHYLWKPTTFFPDLFVPVMMNDLDNIPGPSLNSSPSTSTSGSSNYLISTEYHHNTDIQLTKTESEMQLDLLKRIRIEKVKEQEGNYNSFTHIGFRCDYCDVEPIIGPRWHCMVCNDSVDYCTDCVLSQMYSDNSHSLHHTLAVFYNDTENPSLPFSDSDSYSGSTTTKNYESDSNNSIEFEGSNSLENLTQYENDNSETKLKQCGDCDYKNMSDLIDSEGPKNTSTSEIDNYDFLNANVTFKYNE</sequence>
<feature type="compositionally biased region" description="Low complexity" evidence="6">
    <location>
        <begin position="334"/>
        <end position="345"/>
    </location>
</feature>
<evidence type="ECO:0000313" key="8">
    <source>
        <dbReference type="EMBL" id="KAJ8931206.1"/>
    </source>
</evidence>
<evidence type="ECO:0000256" key="5">
    <source>
        <dbReference type="PROSITE-ProRule" id="PRU00228"/>
    </source>
</evidence>
<feature type="domain" description="ZZ-type" evidence="7">
    <location>
        <begin position="269"/>
        <end position="327"/>
    </location>
</feature>
<dbReference type="SMART" id="SM00717">
    <property type="entry name" value="SANT"/>
    <property type="match status" value="1"/>
</dbReference>
<keyword evidence="9" id="KW-1185">Reference proteome</keyword>
<dbReference type="InterPro" id="IPR001005">
    <property type="entry name" value="SANT/Myb"/>
</dbReference>
<reference evidence="8" key="1">
    <citation type="journal article" date="2023" name="Insect Mol. Biol.">
        <title>Genome sequencing provides insights into the evolution of gene families encoding plant cell wall-degrading enzymes in longhorned beetles.</title>
        <authorList>
            <person name="Shin N.R."/>
            <person name="Okamura Y."/>
            <person name="Kirsch R."/>
            <person name="Pauchet Y."/>
        </authorList>
    </citation>
    <scope>NUCLEOTIDE SEQUENCE</scope>
    <source>
        <strain evidence="8">RBIC_L_NR</strain>
    </source>
</reference>
<dbReference type="SUPFAM" id="SSF57850">
    <property type="entry name" value="RING/U-box"/>
    <property type="match status" value="1"/>
</dbReference>
<dbReference type="InterPro" id="IPR000433">
    <property type="entry name" value="Znf_ZZ"/>
</dbReference>
<dbReference type="PANTHER" id="PTHR22705">
    <property type="entry name" value="ZINC FINGER, ZZ DOMAIN CONTAINING 3"/>
    <property type="match status" value="1"/>
</dbReference>
<dbReference type="GO" id="GO:0008270">
    <property type="term" value="F:zinc ion binding"/>
    <property type="evidence" value="ECO:0007669"/>
    <property type="project" value="UniProtKB-KW"/>
</dbReference>
<comment type="subcellular location">
    <subcellularLocation>
        <location evidence="1">Nucleus</location>
    </subcellularLocation>
</comment>
<evidence type="ECO:0000256" key="3">
    <source>
        <dbReference type="ARBA" id="ARBA00022771"/>
    </source>
</evidence>
<dbReference type="SUPFAM" id="SSF46689">
    <property type="entry name" value="Homeodomain-like"/>
    <property type="match status" value="1"/>
</dbReference>
<dbReference type="Gene3D" id="1.10.10.60">
    <property type="entry name" value="Homeodomain-like"/>
    <property type="match status" value="1"/>
</dbReference>
<name>A0AAV8WYA2_9CUCU</name>
<keyword evidence="2" id="KW-0479">Metal-binding</keyword>
<dbReference type="Pfam" id="PF00569">
    <property type="entry name" value="ZZ"/>
    <property type="match status" value="1"/>
</dbReference>
<gene>
    <name evidence="8" type="ORF">NQ314_015903</name>
</gene>
<dbReference type="PANTHER" id="PTHR22705:SF0">
    <property type="entry name" value="ZZ-TYPE ZINC FINGER-CONTAINING PROTEIN 3"/>
    <property type="match status" value="1"/>
</dbReference>
<evidence type="ECO:0000313" key="9">
    <source>
        <dbReference type="Proteomes" id="UP001162156"/>
    </source>
</evidence>
<dbReference type="GO" id="GO:0070461">
    <property type="term" value="C:SAGA-type complex"/>
    <property type="evidence" value="ECO:0007669"/>
    <property type="project" value="UniProtKB-ARBA"/>
</dbReference>
<feature type="region of interest" description="Disordered" evidence="6">
    <location>
        <begin position="333"/>
        <end position="354"/>
    </location>
</feature>
<dbReference type="Pfam" id="PF00249">
    <property type="entry name" value="Myb_DNA-binding"/>
    <property type="match status" value="1"/>
</dbReference>
<dbReference type="GO" id="GO:0005634">
    <property type="term" value="C:nucleus"/>
    <property type="evidence" value="ECO:0007669"/>
    <property type="project" value="UniProtKB-SubCell"/>
</dbReference>
<evidence type="ECO:0000256" key="1">
    <source>
        <dbReference type="ARBA" id="ARBA00004123"/>
    </source>
</evidence>
<evidence type="ECO:0000259" key="7">
    <source>
        <dbReference type="PROSITE" id="PS50135"/>
    </source>
</evidence>
<dbReference type="PROSITE" id="PS50135">
    <property type="entry name" value="ZF_ZZ_2"/>
    <property type="match status" value="1"/>
</dbReference>
<dbReference type="EMBL" id="JANEYF010004433">
    <property type="protein sequence ID" value="KAJ8931206.1"/>
    <property type="molecule type" value="Genomic_DNA"/>
</dbReference>
<dbReference type="InterPro" id="IPR009057">
    <property type="entry name" value="Homeodomain-like_sf"/>
</dbReference>
<keyword evidence="4" id="KW-0862">Zinc</keyword>
<proteinExistence type="predicted"/>
<organism evidence="8 9">
    <name type="scientific">Rhamnusium bicolor</name>
    <dbReference type="NCBI Taxonomy" id="1586634"/>
    <lineage>
        <taxon>Eukaryota</taxon>
        <taxon>Metazoa</taxon>
        <taxon>Ecdysozoa</taxon>
        <taxon>Arthropoda</taxon>
        <taxon>Hexapoda</taxon>
        <taxon>Insecta</taxon>
        <taxon>Pterygota</taxon>
        <taxon>Neoptera</taxon>
        <taxon>Endopterygota</taxon>
        <taxon>Coleoptera</taxon>
        <taxon>Polyphaga</taxon>
        <taxon>Cucujiformia</taxon>
        <taxon>Chrysomeloidea</taxon>
        <taxon>Cerambycidae</taxon>
        <taxon>Lepturinae</taxon>
        <taxon>Rhagiini</taxon>
        <taxon>Rhamnusium</taxon>
    </lineage>
</organism>
<evidence type="ECO:0000256" key="2">
    <source>
        <dbReference type="ARBA" id="ARBA00022723"/>
    </source>
</evidence>
<evidence type="ECO:0000256" key="6">
    <source>
        <dbReference type="SAM" id="MobiDB-lite"/>
    </source>
</evidence>
<dbReference type="Gene3D" id="3.30.60.90">
    <property type="match status" value="1"/>
</dbReference>
<dbReference type="CDD" id="cd00167">
    <property type="entry name" value="SANT"/>
    <property type="match status" value="1"/>
</dbReference>
<dbReference type="Proteomes" id="UP001162156">
    <property type="component" value="Unassembled WGS sequence"/>
</dbReference>
<evidence type="ECO:0000256" key="4">
    <source>
        <dbReference type="ARBA" id="ARBA00022833"/>
    </source>
</evidence>
<accession>A0AAV8WYA2</accession>
<comment type="caution">
    <text evidence="8">The sequence shown here is derived from an EMBL/GenBank/DDBJ whole genome shotgun (WGS) entry which is preliminary data.</text>
</comment>
<keyword evidence="3 5" id="KW-0863">Zinc-finger</keyword>